<name>K6UNU0_PLACD</name>
<accession>K6UNU0</accession>
<sequence length="223" mass="25783">MESCSKRTVVFPVNHASTNKRNGNQNYFSTPLGGVGERSSRKSSGNFTLLKPLHILLIALLSLLLQVRINANSSEELNTTGGKAIVKESTNQDNSADSKNEEEITPDVINHLVNRLNKTRIKYDNLEYDLSIYVDDATKELTVPEKYKTKQLKKVQDSLRIPVFEFEEKIYRRVANIIYSRGRSFIEFEINIIYFRNKWDAFIKEKECIAKERLKKAMKNFQK</sequence>
<proteinExistence type="predicted"/>
<reference evidence="3 4" key="1">
    <citation type="journal article" date="2012" name="Nat. Genet.">
        <title>Plasmodium cynomolgi genome sequences provide insight into Plasmodium vivax and the monkey malaria clade.</title>
        <authorList>
            <person name="Tachibana S."/>
            <person name="Sullivan S.A."/>
            <person name="Kawai S."/>
            <person name="Nakamura S."/>
            <person name="Kim H.R."/>
            <person name="Goto N."/>
            <person name="Arisue N."/>
            <person name="Palacpac N.M.Q."/>
            <person name="Honma H."/>
            <person name="Yagi M."/>
            <person name="Tougan T."/>
            <person name="Katakai Y."/>
            <person name="Kaneko O."/>
            <person name="Mita T."/>
            <person name="Kita K."/>
            <person name="Yasutomi Y."/>
            <person name="Sutton P.L."/>
            <person name="Shakhbatyan R."/>
            <person name="Horii T."/>
            <person name="Yasunaga T."/>
            <person name="Barnwell J.W."/>
            <person name="Escalante A.A."/>
            <person name="Carlton J.M."/>
            <person name="Tanabe K."/>
        </authorList>
    </citation>
    <scope>NUCLEOTIDE SEQUENCE [LARGE SCALE GENOMIC DNA]</scope>
    <source>
        <strain evidence="3 4">B</strain>
    </source>
</reference>
<evidence type="ECO:0000313" key="4">
    <source>
        <dbReference type="Proteomes" id="UP000006319"/>
    </source>
</evidence>
<dbReference type="Pfam" id="PF09687">
    <property type="entry name" value="PRESAN"/>
    <property type="match status" value="1"/>
</dbReference>
<dbReference type="Gene3D" id="6.10.280.180">
    <property type="entry name" value="Plasmodium RESA, N-terminal helical domain"/>
    <property type="match status" value="1"/>
</dbReference>
<dbReference type="VEuPathDB" id="PlasmoDB:PCYB_005520"/>
<feature type="domain" description="Plasmodium RESA N-terminal" evidence="2">
    <location>
        <begin position="107"/>
        <end position="208"/>
    </location>
</feature>
<dbReference type="OrthoDB" id="10058133at2759"/>
<protein>
    <submittedName>
        <fullName evidence="3">Phist protein</fullName>
    </submittedName>
</protein>
<feature type="region of interest" description="Disordered" evidence="1">
    <location>
        <begin position="82"/>
        <end position="101"/>
    </location>
</feature>
<dbReference type="EMBL" id="DF157863">
    <property type="protein sequence ID" value="GAB69803.1"/>
    <property type="molecule type" value="Genomic_DNA"/>
</dbReference>
<evidence type="ECO:0000313" key="3">
    <source>
        <dbReference type="EMBL" id="GAB69803.1"/>
    </source>
</evidence>
<evidence type="ECO:0000259" key="2">
    <source>
        <dbReference type="Pfam" id="PF09687"/>
    </source>
</evidence>
<gene>
    <name evidence="3" type="ORF">PCYB_005520</name>
</gene>
<dbReference type="InterPro" id="IPR019111">
    <property type="entry name" value="PRESA_N"/>
</dbReference>
<evidence type="ECO:0000256" key="1">
    <source>
        <dbReference type="SAM" id="MobiDB-lite"/>
    </source>
</evidence>
<dbReference type="RefSeq" id="XP_004228021.1">
    <property type="nucleotide sequence ID" value="XM_004227973.1"/>
</dbReference>
<dbReference type="InterPro" id="IPR044885">
    <property type="entry name" value="PRESA_N_sf"/>
</dbReference>
<dbReference type="PhylomeDB" id="K6UNU0"/>
<keyword evidence="4" id="KW-1185">Reference proteome</keyword>
<dbReference type="KEGG" id="pcy:PCYB_005520"/>
<feature type="region of interest" description="Disordered" evidence="1">
    <location>
        <begin position="15"/>
        <end position="41"/>
    </location>
</feature>
<dbReference type="AlphaFoldDB" id="K6UNU0"/>
<dbReference type="GeneID" id="14696345"/>
<organism evidence="3 4">
    <name type="scientific">Plasmodium cynomolgi (strain B)</name>
    <dbReference type="NCBI Taxonomy" id="1120755"/>
    <lineage>
        <taxon>Eukaryota</taxon>
        <taxon>Sar</taxon>
        <taxon>Alveolata</taxon>
        <taxon>Apicomplexa</taxon>
        <taxon>Aconoidasida</taxon>
        <taxon>Haemosporida</taxon>
        <taxon>Plasmodiidae</taxon>
        <taxon>Plasmodium</taxon>
        <taxon>Plasmodium (Plasmodium)</taxon>
    </lineage>
</organism>
<dbReference type="Proteomes" id="UP000006319">
    <property type="component" value="Unassembled WGS sequence"/>
</dbReference>
<feature type="compositionally biased region" description="Polar residues" evidence="1">
    <location>
        <begin position="15"/>
        <end position="29"/>
    </location>
</feature>